<keyword evidence="4" id="KW-0975">Bacterial flagellum</keyword>
<dbReference type="RefSeq" id="WP_184103441.1">
    <property type="nucleotide sequence ID" value="NZ_JACHHN010000012.1"/>
</dbReference>
<proteinExistence type="inferred from homology"/>
<evidence type="ECO:0000259" key="5">
    <source>
        <dbReference type="Pfam" id="PF00669"/>
    </source>
</evidence>
<dbReference type="GO" id="GO:0009424">
    <property type="term" value="C:bacterial-type flagellum hook"/>
    <property type="evidence" value="ECO:0007669"/>
    <property type="project" value="InterPro"/>
</dbReference>
<dbReference type="InterPro" id="IPR001492">
    <property type="entry name" value="Flagellin"/>
</dbReference>
<evidence type="ECO:0000256" key="2">
    <source>
        <dbReference type="ARBA" id="ARBA00004613"/>
    </source>
</evidence>
<keyword evidence="6" id="KW-0966">Cell projection</keyword>
<comment type="subcellular location">
    <subcellularLocation>
        <location evidence="1">Bacterial flagellum</location>
    </subcellularLocation>
    <subcellularLocation>
        <location evidence="2">Secreted</location>
    </subcellularLocation>
</comment>
<evidence type="ECO:0000256" key="3">
    <source>
        <dbReference type="ARBA" id="ARBA00005709"/>
    </source>
</evidence>
<dbReference type="PANTHER" id="PTHR42792">
    <property type="entry name" value="FLAGELLIN"/>
    <property type="match status" value="1"/>
</dbReference>
<evidence type="ECO:0000313" key="6">
    <source>
        <dbReference type="EMBL" id="MBB5193624.1"/>
    </source>
</evidence>
<gene>
    <name evidence="6" type="ORF">HNQ50_004382</name>
</gene>
<evidence type="ECO:0000313" key="7">
    <source>
        <dbReference type="Proteomes" id="UP000543030"/>
    </source>
</evidence>
<comment type="caution">
    <text evidence="6">The sequence shown here is derived from an EMBL/GenBank/DDBJ whole genome shotgun (WGS) entry which is preliminary data.</text>
</comment>
<sequence>MRIATSTIYNLNTQNLDMLTYQQNQLQQQLSTGRKILTPADDPVGSARLLNVTQSQDLTTQYNTNAQSADSALQLQGSNISSIITAIQNIQSLAIEAGNASQTGSDKQAINAQLLGNYQQLLGLANATDGSGQYLFSGYKGSVKPFTETSFGNVTYNGDQGQRQVQISGSRALPTSLAGSQIFQQIKNGNGTFNDTAAATNTGTGLIGAGTVLDKSQWNSTTNDQNFNIVFQTQPNTTDPSAPPTVTYDIVDNLQTLPNGTANPNYNKSLLDGYDYTTSGARTGAYPRAYNDGGDIQLSQQPGDPATPLIANWNFGASINMTGTPKAGDSFNVAASTNQDVFTTIKNFSNALTNYATDTSGTAQAAFQNQLNSVISALGNTLNTAVTVNANIGAWQKESTQQQSTNSNLNLAYSSTIADLNGLDYAQTISDFTQNQTTLEAARQTYSKVAGLSLFQYIS</sequence>
<dbReference type="NCBIfam" id="TIGR02550">
    <property type="entry name" value="flagell_flgL"/>
    <property type="match status" value="1"/>
</dbReference>
<dbReference type="SUPFAM" id="SSF64518">
    <property type="entry name" value="Phase 1 flagellin"/>
    <property type="match status" value="1"/>
</dbReference>
<name>A0A840RLY9_9NEIS</name>
<evidence type="ECO:0000256" key="1">
    <source>
        <dbReference type="ARBA" id="ARBA00004365"/>
    </source>
</evidence>
<dbReference type="Gene3D" id="1.20.1330.10">
    <property type="entry name" value="f41 fragment of flagellin, N-terminal domain"/>
    <property type="match status" value="2"/>
</dbReference>
<accession>A0A840RLY9</accession>
<reference evidence="6 7" key="1">
    <citation type="submission" date="2020-08" db="EMBL/GenBank/DDBJ databases">
        <title>Genomic Encyclopedia of Type Strains, Phase IV (KMG-IV): sequencing the most valuable type-strain genomes for metagenomic binning, comparative biology and taxonomic classification.</title>
        <authorList>
            <person name="Goeker M."/>
        </authorList>
    </citation>
    <scope>NUCLEOTIDE SEQUENCE [LARGE SCALE GENOMIC DNA]</scope>
    <source>
        <strain evidence="6 7">DSM 18233</strain>
    </source>
</reference>
<dbReference type="EMBL" id="JACHHN010000012">
    <property type="protein sequence ID" value="MBB5193624.1"/>
    <property type="molecule type" value="Genomic_DNA"/>
</dbReference>
<dbReference type="InterPro" id="IPR013384">
    <property type="entry name" value="Flagell_FlgL"/>
</dbReference>
<dbReference type="Proteomes" id="UP000543030">
    <property type="component" value="Unassembled WGS sequence"/>
</dbReference>
<dbReference type="GO" id="GO:0005576">
    <property type="term" value="C:extracellular region"/>
    <property type="evidence" value="ECO:0007669"/>
    <property type="project" value="UniProtKB-SubCell"/>
</dbReference>
<feature type="domain" description="Flagellin N-terminal" evidence="5">
    <location>
        <begin position="5"/>
        <end position="140"/>
    </location>
</feature>
<dbReference type="PANTHER" id="PTHR42792:SF1">
    <property type="entry name" value="FLAGELLAR HOOK-ASSOCIATED PROTEIN 3"/>
    <property type="match status" value="1"/>
</dbReference>
<evidence type="ECO:0000256" key="4">
    <source>
        <dbReference type="ARBA" id="ARBA00023143"/>
    </source>
</evidence>
<keyword evidence="6" id="KW-0969">Cilium</keyword>
<protein>
    <submittedName>
        <fullName evidence="6">Flagellar hook-associated protein 3 FlgL</fullName>
    </submittedName>
</protein>
<organism evidence="6 7">
    <name type="scientific">Silvimonas terrae</name>
    <dbReference type="NCBI Taxonomy" id="300266"/>
    <lineage>
        <taxon>Bacteria</taxon>
        <taxon>Pseudomonadati</taxon>
        <taxon>Pseudomonadota</taxon>
        <taxon>Betaproteobacteria</taxon>
        <taxon>Neisseriales</taxon>
        <taxon>Chitinibacteraceae</taxon>
        <taxon>Silvimonas</taxon>
    </lineage>
</organism>
<keyword evidence="7" id="KW-1185">Reference proteome</keyword>
<keyword evidence="6" id="KW-0282">Flagellum</keyword>
<dbReference type="InterPro" id="IPR001029">
    <property type="entry name" value="Flagellin_N"/>
</dbReference>
<dbReference type="GO" id="GO:0005198">
    <property type="term" value="F:structural molecule activity"/>
    <property type="evidence" value="ECO:0007669"/>
    <property type="project" value="InterPro"/>
</dbReference>
<dbReference type="Pfam" id="PF00669">
    <property type="entry name" value="Flagellin_N"/>
    <property type="match status" value="1"/>
</dbReference>
<dbReference type="GO" id="GO:0071973">
    <property type="term" value="P:bacterial-type flagellum-dependent cell motility"/>
    <property type="evidence" value="ECO:0007669"/>
    <property type="project" value="InterPro"/>
</dbReference>
<dbReference type="AlphaFoldDB" id="A0A840RLY9"/>
<comment type="similarity">
    <text evidence="3">Belongs to the bacterial flagellin family.</text>
</comment>